<evidence type="ECO:0000256" key="11">
    <source>
        <dbReference type="SAM" id="Coils"/>
    </source>
</evidence>
<evidence type="ECO:0000313" key="15">
    <source>
        <dbReference type="Proteomes" id="UP000298653"/>
    </source>
</evidence>
<evidence type="ECO:0000256" key="8">
    <source>
        <dbReference type="ARBA" id="ARBA00022989"/>
    </source>
</evidence>
<dbReference type="EC" id="2.7.13.3" evidence="3"/>
<keyword evidence="4" id="KW-1003">Cell membrane</keyword>
<feature type="domain" description="Histidine kinase" evidence="13">
    <location>
        <begin position="128"/>
        <end position="341"/>
    </location>
</feature>
<dbReference type="KEGG" id="arf:AR1Y2_0726"/>
<keyword evidence="7 14" id="KW-0418">Kinase</keyword>
<keyword evidence="8 12" id="KW-1133">Transmembrane helix</keyword>
<keyword evidence="15" id="KW-1185">Reference proteome</keyword>
<evidence type="ECO:0000256" key="1">
    <source>
        <dbReference type="ARBA" id="ARBA00000085"/>
    </source>
</evidence>
<protein>
    <recommendedName>
        <fullName evidence="3">histidine kinase</fullName>
        <ecNumber evidence="3">2.7.13.3</ecNumber>
    </recommendedName>
</protein>
<dbReference type="InterPro" id="IPR003661">
    <property type="entry name" value="HisK_dim/P_dom"/>
</dbReference>
<gene>
    <name evidence="14" type="ORF">AR1Y2_0726</name>
</gene>
<dbReference type="GO" id="GO:0004721">
    <property type="term" value="F:phosphoprotein phosphatase activity"/>
    <property type="evidence" value="ECO:0007669"/>
    <property type="project" value="TreeGrafter"/>
</dbReference>
<feature type="coiled-coil region" evidence="11">
    <location>
        <begin position="105"/>
        <end position="132"/>
    </location>
</feature>
<proteinExistence type="predicted"/>
<keyword evidence="5" id="KW-0808">Transferase</keyword>
<evidence type="ECO:0000256" key="6">
    <source>
        <dbReference type="ARBA" id="ARBA00022692"/>
    </source>
</evidence>
<evidence type="ECO:0000256" key="7">
    <source>
        <dbReference type="ARBA" id="ARBA00022777"/>
    </source>
</evidence>
<dbReference type="AlphaFoldDB" id="A0A4V1EFY3"/>
<keyword evidence="10 12" id="KW-0472">Membrane</keyword>
<dbReference type="PROSITE" id="PS50109">
    <property type="entry name" value="HIS_KIN"/>
    <property type="match status" value="1"/>
</dbReference>
<feature type="transmembrane region" description="Helical" evidence="12">
    <location>
        <begin position="38"/>
        <end position="60"/>
    </location>
</feature>
<dbReference type="InterPro" id="IPR050351">
    <property type="entry name" value="BphY/WalK/GraS-like"/>
</dbReference>
<accession>A0A4V1EFY3</accession>
<dbReference type="InterPro" id="IPR005467">
    <property type="entry name" value="His_kinase_dom"/>
</dbReference>
<dbReference type="SUPFAM" id="SSF47384">
    <property type="entry name" value="Homodimeric domain of signal transducing histidine kinase"/>
    <property type="match status" value="1"/>
</dbReference>
<dbReference type="GO" id="GO:0016036">
    <property type="term" value="P:cellular response to phosphate starvation"/>
    <property type="evidence" value="ECO:0007669"/>
    <property type="project" value="TreeGrafter"/>
</dbReference>
<dbReference type="PANTHER" id="PTHR45453">
    <property type="entry name" value="PHOSPHATE REGULON SENSOR PROTEIN PHOR"/>
    <property type="match status" value="1"/>
</dbReference>
<dbReference type="Gene3D" id="3.30.565.10">
    <property type="entry name" value="Histidine kinase-like ATPase, C-terminal domain"/>
    <property type="match status" value="1"/>
</dbReference>
<dbReference type="InterPro" id="IPR036890">
    <property type="entry name" value="HATPase_C_sf"/>
</dbReference>
<dbReference type="OrthoDB" id="9780487at2"/>
<evidence type="ECO:0000256" key="4">
    <source>
        <dbReference type="ARBA" id="ARBA00022475"/>
    </source>
</evidence>
<dbReference type="Proteomes" id="UP000298653">
    <property type="component" value="Chromosome"/>
</dbReference>
<evidence type="ECO:0000259" key="13">
    <source>
        <dbReference type="PROSITE" id="PS50109"/>
    </source>
</evidence>
<evidence type="ECO:0000256" key="5">
    <source>
        <dbReference type="ARBA" id="ARBA00022679"/>
    </source>
</evidence>
<evidence type="ECO:0000256" key="3">
    <source>
        <dbReference type="ARBA" id="ARBA00012438"/>
    </source>
</evidence>
<evidence type="ECO:0000256" key="2">
    <source>
        <dbReference type="ARBA" id="ARBA00004651"/>
    </source>
</evidence>
<organism evidence="14 15">
    <name type="scientific">Anaerostipes rhamnosivorans</name>
    <dbReference type="NCBI Taxonomy" id="1229621"/>
    <lineage>
        <taxon>Bacteria</taxon>
        <taxon>Bacillati</taxon>
        <taxon>Bacillota</taxon>
        <taxon>Clostridia</taxon>
        <taxon>Lachnospirales</taxon>
        <taxon>Lachnospiraceae</taxon>
        <taxon>Anaerostipes</taxon>
    </lineage>
</organism>
<evidence type="ECO:0000256" key="12">
    <source>
        <dbReference type="SAM" id="Phobius"/>
    </source>
</evidence>
<dbReference type="GO" id="GO:0005886">
    <property type="term" value="C:plasma membrane"/>
    <property type="evidence" value="ECO:0007669"/>
    <property type="project" value="UniProtKB-SubCell"/>
</dbReference>
<dbReference type="Pfam" id="PF02518">
    <property type="entry name" value="HATPase_c"/>
    <property type="match status" value="1"/>
</dbReference>
<dbReference type="SUPFAM" id="SSF55874">
    <property type="entry name" value="ATPase domain of HSP90 chaperone/DNA topoisomerase II/histidine kinase"/>
    <property type="match status" value="1"/>
</dbReference>
<dbReference type="InterPro" id="IPR036097">
    <property type="entry name" value="HisK_dim/P_sf"/>
</dbReference>
<evidence type="ECO:0000256" key="9">
    <source>
        <dbReference type="ARBA" id="ARBA00023012"/>
    </source>
</evidence>
<dbReference type="PANTHER" id="PTHR45453:SF2">
    <property type="entry name" value="HISTIDINE KINASE"/>
    <property type="match status" value="1"/>
</dbReference>
<comment type="subcellular location">
    <subcellularLocation>
        <location evidence="2">Cell membrane</location>
        <topology evidence="2">Multi-pass membrane protein</topology>
    </subcellularLocation>
</comment>
<dbReference type="InterPro" id="IPR003594">
    <property type="entry name" value="HATPase_dom"/>
</dbReference>
<keyword evidence="6 12" id="KW-0812">Transmembrane</keyword>
<name>A0A4V1EFY3_9FIRM</name>
<feature type="transmembrane region" description="Helical" evidence="12">
    <location>
        <begin position="12"/>
        <end position="32"/>
    </location>
</feature>
<evidence type="ECO:0000256" key="10">
    <source>
        <dbReference type="ARBA" id="ARBA00023136"/>
    </source>
</evidence>
<evidence type="ECO:0000313" key="14">
    <source>
        <dbReference type="EMBL" id="QCP34180.1"/>
    </source>
</evidence>
<dbReference type="RefSeq" id="WP_137327753.1">
    <property type="nucleotide sequence ID" value="NZ_CP040058.1"/>
</dbReference>
<keyword evidence="11" id="KW-0175">Coiled coil</keyword>
<dbReference type="CDD" id="cd00082">
    <property type="entry name" value="HisKA"/>
    <property type="match status" value="1"/>
</dbReference>
<dbReference type="EMBL" id="CP040058">
    <property type="protein sequence ID" value="QCP34180.1"/>
    <property type="molecule type" value="Genomic_DNA"/>
</dbReference>
<comment type="catalytic activity">
    <reaction evidence="1">
        <text>ATP + protein L-histidine = ADP + protein N-phospho-L-histidine.</text>
        <dbReference type="EC" id="2.7.13.3"/>
    </reaction>
</comment>
<sequence length="341" mass="39408">MTDRLIRIVVKYKEWLVLTLALDLIFCIFLWLQDAAGFYAILPSVILATIILYGCLGVWLDRRDRKKEQAFLRLIEDPGILKDRMIFQQMNGQEKEALKLMGTLFEKMERQIRDQEADIQEYEEYIESWAHEIKTPLALMTFVLDNRKDEMSPVVYQRMEYARTDMEENVERMLYYARLRTACTDYIFERLPLPQICGEVLEGYENLLKEKKISIINDVEDVSVLSDRKGLSFLIRQAVSNSIKYAVHEAGTASIHLYTKYYKETGDIILAVRDNGMGVKPYDLPFLFDKGFTGDTGEKKKNSTGMGLYLAKQTADSLGIQIGIPEQNAGGFEITFRFCKV</sequence>
<reference evidence="14 15" key="1">
    <citation type="submission" date="2019-05" db="EMBL/GenBank/DDBJ databases">
        <title>Complete genome sequencing of Anaerostipes rhamnosivorans.</title>
        <authorList>
            <person name="Bui T.P.N."/>
            <person name="de Vos W.M."/>
        </authorList>
    </citation>
    <scope>NUCLEOTIDE SEQUENCE [LARGE SCALE GENOMIC DNA]</scope>
    <source>
        <strain evidence="14 15">1y2</strain>
    </source>
</reference>
<keyword evidence="9" id="KW-0902">Two-component regulatory system</keyword>
<dbReference type="SMART" id="SM00387">
    <property type="entry name" value="HATPase_c"/>
    <property type="match status" value="1"/>
</dbReference>
<dbReference type="GO" id="GO:0000155">
    <property type="term" value="F:phosphorelay sensor kinase activity"/>
    <property type="evidence" value="ECO:0007669"/>
    <property type="project" value="InterPro"/>
</dbReference>